<proteinExistence type="predicted"/>
<comment type="caution">
    <text evidence="1">The sequence shown here is derived from an EMBL/GenBank/DDBJ whole genome shotgun (WGS) entry which is preliminary data.</text>
</comment>
<dbReference type="Proteomes" id="UP000011612">
    <property type="component" value="Unassembled WGS sequence"/>
</dbReference>
<dbReference type="STRING" id="1230453.C453_00610"/>
<keyword evidence="2" id="KW-1185">Reference proteome</keyword>
<dbReference type="EMBL" id="AOLK01000002">
    <property type="protein sequence ID" value="ELZ89532.1"/>
    <property type="molecule type" value="Genomic_DNA"/>
</dbReference>
<organism evidence="1 2">
    <name type="scientific">Haloferax elongans ATCC BAA-1513</name>
    <dbReference type="NCBI Taxonomy" id="1230453"/>
    <lineage>
        <taxon>Archaea</taxon>
        <taxon>Methanobacteriati</taxon>
        <taxon>Methanobacteriota</taxon>
        <taxon>Stenosarchaea group</taxon>
        <taxon>Halobacteria</taxon>
        <taxon>Halobacteriales</taxon>
        <taxon>Haloferacaceae</taxon>
        <taxon>Haloferax</taxon>
    </lineage>
</organism>
<dbReference type="RefSeq" id="WP_008322030.1">
    <property type="nucleotide sequence ID" value="NZ_AOLK01000002.1"/>
</dbReference>
<evidence type="ECO:0000313" key="2">
    <source>
        <dbReference type="Proteomes" id="UP000011612"/>
    </source>
</evidence>
<reference evidence="1 2" key="1">
    <citation type="journal article" date="2014" name="PLoS Genet.">
        <title>Phylogenetically driven sequencing of extremely halophilic archaea reveals strategies for static and dynamic osmo-response.</title>
        <authorList>
            <person name="Becker E.A."/>
            <person name="Seitzer P.M."/>
            <person name="Tritt A."/>
            <person name="Larsen D."/>
            <person name="Krusor M."/>
            <person name="Yao A.I."/>
            <person name="Wu D."/>
            <person name="Madern D."/>
            <person name="Eisen J.A."/>
            <person name="Darling A.E."/>
            <person name="Facciotti M.T."/>
        </authorList>
    </citation>
    <scope>NUCLEOTIDE SEQUENCE [LARGE SCALE GENOMIC DNA]</scope>
    <source>
        <strain evidence="1 2">ATCC BAA-1513</strain>
    </source>
</reference>
<protein>
    <submittedName>
        <fullName evidence="1">Chromosome segregation protein (Spc25, Csm1, Pcs1)</fullName>
    </submittedName>
</protein>
<dbReference type="OrthoDB" id="383682at2157"/>
<dbReference type="PATRIC" id="fig|1230453.4.peg.113"/>
<evidence type="ECO:0000313" key="1">
    <source>
        <dbReference type="EMBL" id="ELZ89532.1"/>
    </source>
</evidence>
<sequence length="112" mass="11822">MDNRLKQTIGRSNIRLSEKQKEALKNLADQIDSPYSGQAVSILLNYMSVASADKTLSGILASTTATGPMGGVILAMGVVSTITTILPQVVSMLESGLTGSEGDNTTEETRFD</sequence>
<dbReference type="AlphaFoldDB" id="M0I0R3"/>
<accession>M0I0R3</accession>
<gene>
    <name evidence="1" type="ORF">C453_00610</name>
</gene>
<name>M0I0R3_HALEO</name>